<sequence length="107" mass="11989">MDVLQKSYDTVGTGQAYMRRNSSPLKPLRISCNFTFSLLSSICSPKVHRRVNVLSPTNVYVHNCNNVLVAYLTSIIVPAYALVDTYYVNGYSTDMSRSGILSTMREL</sequence>
<reference evidence="1" key="1">
    <citation type="submission" date="2024-09" db="EMBL/GenBank/DDBJ databases">
        <title>Draft Genome Sequences of Neofusicoccum parvum.</title>
        <authorList>
            <person name="Ashida A."/>
            <person name="Camagna M."/>
            <person name="Tanaka A."/>
            <person name="Takemoto D."/>
        </authorList>
    </citation>
    <scope>NUCLEOTIDE SEQUENCE</scope>
    <source>
        <strain evidence="1">PPO83</strain>
    </source>
</reference>
<evidence type="ECO:0000313" key="1">
    <source>
        <dbReference type="EMBL" id="GME26546.1"/>
    </source>
</evidence>
<dbReference type="EMBL" id="BSXG01000029">
    <property type="protein sequence ID" value="GME26546.1"/>
    <property type="molecule type" value="Genomic_DNA"/>
</dbReference>
<comment type="caution">
    <text evidence="1">The sequence shown here is derived from an EMBL/GenBank/DDBJ whole genome shotgun (WGS) entry which is preliminary data.</text>
</comment>
<name>A0ACB5S1I3_9PEZI</name>
<protein>
    <submittedName>
        <fullName evidence="1">Uncharacterized protein</fullName>
    </submittedName>
</protein>
<evidence type="ECO:0000313" key="2">
    <source>
        <dbReference type="Proteomes" id="UP001165186"/>
    </source>
</evidence>
<dbReference type="Proteomes" id="UP001165186">
    <property type="component" value="Unassembled WGS sequence"/>
</dbReference>
<proteinExistence type="predicted"/>
<organism evidence="1 2">
    <name type="scientific">Neofusicoccum parvum</name>
    <dbReference type="NCBI Taxonomy" id="310453"/>
    <lineage>
        <taxon>Eukaryota</taxon>
        <taxon>Fungi</taxon>
        <taxon>Dikarya</taxon>
        <taxon>Ascomycota</taxon>
        <taxon>Pezizomycotina</taxon>
        <taxon>Dothideomycetes</taxon>
        <taxon>Dothideomycetes incertae sedis</taxon>
        <taxon>Botryosphaeriales</taxon>
        <taxon>Botryosphaeriaceae</taxon>
        <taxon>Neofusicoccum</taxon>
    </lineage>
</organism>
<gene>
    <name evidence="1" type="primary">g9624</name>
    <name evidence="1" type="ORF">NpPPO83_00009624</name>
</gene>
<accession>A0ACB5S1I3</accession>
<keyword evidence="2" id="KW-1185">Reference proteome</keyword>